<dbReference type="InParanoid" id="A0A2K1QM81"/>
<reference evidence="1 2" key="1">
    <citation type="submission" date="2017-06" db="EMBL/GenBank/DDBJ databases">
        <title>Draft genome sequence of a variant of Elsinoe murrayae.</title>
        <authorList>
            <person name="Cheng Q."/>
        </authorList>
    </citation>
    <scope>NUCLEOTIDE SEQUENCE [LARGE SCALE GENOMIC DNA]</scope>
    <source>
        <strain evidence="1 2">CQ-2017a</strain>
    </source>
</reference>
<dbReference type="OrthoDB" id="2555959at2759"/>
<comment type="caution">
    <text evidence="1">The sequence shown here is derived from an EMBL/GenBank/DDBJ whole genome shotgun (WGS) entry which is preliminary data.</text>
</comment>
<proteinExistence type="predicted"/>
<evidence type="ECO:0000313" key="2">
    <source>
        <dbReference type="Proteomes" id="UP000243797"/>
    </source>
</evidence>
<protein>
    <submittedName>
        <fullName evidence="1">Uncharacterized protein</fullName>
    </submittedName>
</protein>
<dbReference type="EMBL" id="NKHZ01000058">
    <property type="protein sequence ID" value="PNS16258.1"/>
    <property type="molecule type" value="Genomic_DNA"/>
</dbReference>
<dbReference type="AlphaFoldDB" id="A0A2K1QM81"/>
<organism evidence="1 2">
    <name type="scientific">Sphaceloma murrayae</name>
    <dbReference type="NCBI Taxonomy" id="2082308"/>
    <lineage>
        <taxon>Eukaryota</taxon>
        <taxon>Fungi</taxon>
        <taxon>Dikarya</taxon>
        <taxon>Ascomycota</taxon>
        <taxon>Pezizomycotina</taxon>
        <taxon>Dothideomycetes</taxon>
        <taxon>Dothideomycetidae</taxon>
        <taxon>Myriangiales</taxon>
        <taxon>Elsinoaceae</taxon>
        <taxon>Sphaceloma</taxon>
    </lineage>
</organism>
<name>A0A2K1QM81_9PEZI</name>
<accession>A0A2K1QM81</accession>
<dbReference type="STRING" id="2082308.A0A2K1QM81"/>
<sequence>MSSLWTKYRTLPARTRILIGTGLIGYALVAQTLTDKVEEPLGLKATEKDKEELARIMPRIRSVERGEGGVLTGMKGSEKELSDG</sequence>
<gene>
    <name evidence="1" type="ORF">CAC42_6365</name>
</gene>
<dbReference type="Proteomes" id="UP000243797">
    <property type="component" value="Unassembled WGS sequence"/>
</dbReference>
<keyword evidence="2" id="KW-1185">Reference proteome</keyword>
<evidence type="ECO:0000313" key="1">
    <source>
        <dbReference type="EMBL" id="PNS16258.1"/>
    </source>
</evidence>